<dbReference type="InterPro" id="IPR011990">
    <property type="entry name" value="TPR-like_helical_dom_sf"/>
</dbReference>
<organism evidence="6">
    <name type="scientific">Hymenolepis diminuta</name>
    <name type="common">Rat tapeworm</name>
    <dbReference type="NCBI Taxonomy" id="6216"/>
    <lineage>
        <taxon>Eukaryota</taxon>
        <taxon>Metazoa</taxon>
        <taxon>Spiralia</taxon>
        <taxon>Lophotrochozoa</taxon>
        <taxon>Platyhelminthes</taxon>
        <taxon>Cestoda</taxon>
        <taxon>Eucestoda</taxon>
        <taxon>Cyclophyllidea</taxon>
        <taxon>Hymenolepididae</taxon>
        <taxon>Hymenolepis</taxon>
    </lineage>
</organism>
<protein>
    <submittedName>
        <fullName evidence="6">TPR_REGION domain-containing protein</fullName>
    </submittedName>
</protein>
<dbReference type="GO" id="GO:0006325">
    <property type="term" value="P:chromatin organization"/>
    <property type="evidence" value="ECO:0007669"/>
    <property type="project" value="InterPro"/>
</dbReference>
<feature type="region of interest" description="Disordered" evidence="3">
    <location>
        <begin position="1027"/>
        <end position="1085"/>
    </location>
</feature>
<feature type="compositionally biased region" description="Polar residues" evidence="3">
    <location>
        <begin position="1038"/>
        <end position="1051"/>
    </location>
</feature>
<evidence type="ECO:0000313" key="4">
    <source>
        <dbReference type="EMBL" id="VDL60102.1"/>
    </source>
</evidence>
<dbReference type="PANTHER" id="PTHR15502:SF7">
    <property type="entry name" value="CALCINEURIN-BINDING PROTEIN CABIN-1"/>
    <property type="match status" value="1"/>
</dbReference>
<feature type="compositionally biased region" description="Acidic residues" evidence="3">
    <location>
        <begin position="705"/>
        <end position="717"/>
    </location>
</feature>
<dbReference type="OrthoDB" id="77564at2759"/>
<proteinExistence type="predicted"/>
<comment type="subcellular location">
    <subcellularLocation>
        <location evidence="1">Nucleus</location>
    </subcellularLocation>
</comment>
<dbReference type="Proteomes" id="UP000274504">
    <property type="component" value="Unassembled WGS sequence"/>
</dbReference>
<dbReference type="STRING" id="6216.A0A0R3SRI4"/>
<feature type="region of interest" description="Disordered" evidence="3">
    <location>
        <begin position="1235"/>
        <end position="1257"/>
    </location>
</feature>
<reference evidence="6" key="1">
    <citation type="submission" date="2016-04" db="UniProtKB">
        <authorList>
            <consortium name="WormBaseParasite"/>
        </authorList>
    </citation>
    <scope>IDENTIFICATION</scope>
</reference>
<name>A0A0R3SRI4_HYMDI</name>
<feature type="region of interest" description="Disordered" evidence="3">
    <location>
        <begin position="1505"/>
        <end position="1537"/>
    </location>
</feature>
<evidence type="ECO:0000256" key="1">
    <source>
        <dbReference type="ARBA" id="ARBA00004123"/>
    </source>
</evidence>
<evidence type="ECO:0000256" key="2">
    <source>
        <dbReference type="ARBA" id="ARBA00023242"/>
    </source>
</evidence>
<dbReference type="PANTHER" id="PTHR15502">
    <property type="entry name" value="CALCINEURIN-BINDING PROTEIN CABIN 1-RELATED"/>
    <property type="match status" value="1"/>
</dbReference>
<dbReference type="InterPro" id="IPR033053">
    <property type="entry name" value="Hir3/CABIN1"/>
</dbReference>
<reference evidence="4 5" key="2">
    <citation type="submission" date="2018-11" db="EMBL/GenBank/DDBJ databases">
        <authorList>
            <consortium name="Pathogen Informatics"/>
        </authorList>
    </citation>
    <scope>NUCLEOTIDE SEQUENCE [LARGE SCALE GENOMIC DNA]</scope>
</reference>
<feature type="region of interest" description="Disordered" evidence="3">
    <location>
        <begin position="700"/>
        <end position="734"/>
    </location>
</feature>
<evidence type="ECO:0000256" key="3">
    <source>
        <dbReference type="SAM" id="MobiDB-lite"/>
    </source>
</evidence>
<accession>A0A0R3SRI4</accession>
<dbReference type="GO" id="GO:0031491">
    <property type="term" value="F:nucleosome binding"/>
    <property type="evidence" value="ECO:0007669"/>
    <property type="project" value="TreeGrafter"/>
</dbReference>
<feature type="region of interest" description="Disordered" evidence="3">
    <location>
        <begin position="1582"/>
        <end position="1602"/>
    </location>
</feature>
<keyword evidence="2" id="KW-0539">Nucleus</keyword>
<dbReference type="GO" id="GO:0005634">
    <property type="term" value="C:nucleus"/>
    <property type="evidence" value="ECO:0007669"/>
    <property type="project" value="UniProtKB-SubCell"/>
</dbReference>
<dbReference type="EMBL" id="UYSG01010979">
    <property type="protein sequence ID" value="VDL60102.1"/>
    <property type="molecule type" value="Genomic_DNA"/>
</dbReference>
<gene>
    <name evidence="4" type="ORF">HDID_LOCUS7784</name>
</gene>
<evidence type="ECO:0000313" key="5">
    <source>
        <dbReference type="Proteomes" id="UP000274504"/>
    </source>
</evidence>
<feature type="compositionally biased region" description="Low complexity" evidence="3">
    <location>
        <begin position="1591"/>
        <end position="1602"/>
    </location>
</feature>
<sequence length="1602" mass="181699">MERERNLEKKIETAKNSNGDNAEFGMTQSYSTAYLALSARIRSTLPVWESKNVPEVEHSYPPTEEQLLPPDLLRLRCRPTLWQIANLHFSYIESRLDALALCRKAEDSAKRQSASLNGSGVEDADLKALSEALQADSKQFWEPDETIGYHDECKMLRSLRSLPEDSLETTIFEGRLLWIKYEWSAVVHNYDAMKDYLLQAKEFITKNGPLRRLCSFRNSYITLERIEELLAEVEDVSIGARLEHLCRSQQDTTKLLKALKDCIQSHSNVLHSKSKAASSMSPSVRLESLPRICQMFHQPLRTLRKRLMDAYNDYSSDEEDEVASKSALEEVVVLAIRSWRIATRILDLVATIIGEWDEAEDDVSNLLSKEEVADVLEAWKTVTVAHDLLRISWGVINSEMDYGATAKAFNKRLTLESLCTRVLFTFNPPVKEGEKSKPTPLHNMSFGEICQSLSLILNTYAWRLHATGALGLPPPKIFLEFTFFPSEVLHVLETCFPLHLLHPDLAIYRALYELGDEDTEKSSLKPLMVFLKTQRLPHIIGIGRGRGQAPPSRYCLHLFHDLIPLINAHARCISPNSNPLGLPYLRSIGITFAETLKNLSEGFYHFRKVAPDSCNPSLSQKNLTTSSPVKIDDSELSWPHGVKRLGDVLAQAIHCLCGISTKNKQQTAVVYSITSDILSISCDSYGNSTLYGGTRFKPSAKPPEYEIEEENKEEEDDLTFKPFRPEPPERPPSCVAPRPPLWIEDAALFYEVVEPHRFVCVDLTNLSANPKSGCWWLGAKPSNKDWQLIEVAFIFYCPSRIPEVNDNKSHSVSEKMATWLMEAIKLLPPAYEQFFVPEEEIEDSLSRDRPLPTQKYYLSDMINLMYYLVADYYMKTFKNTNYENFQIAKEIYKKDLRISPNRINTWASLALIYSYDIEQILNITDPRTERVSSQSVTTCFRCFQVTLELEPNLRCILLEQGTSAYQLHSYASRILKKSLTRNFKKPHLHLAAKWYRKMLFLAHNTFAQSLNFDRRISEHSTTSLTFETSATKPAGSSKLLNESQTSPSVQIVSVEGIPESTSLEKSPGSEEVSETRSGKFGSDGAGEIDFEEQWLPHYMLAKCEEKAGPGVLFHDSNLAGGKRIKNENGESLKLLSLFMFVWSRGDWILRVVAGYKRTAEILHANGAKYPKRINYNKLQTLAVESIELYYRTHAFILKEILKAGENELSSNLPLRQICEVLYDLTQSPFITEPAKFSTKGRGKKRPSTFPEPPAKIPRLEGPGGSIPVIDVDSLDISFEGKPSEQNKTEQQQLQLPEEPVIENPGKPDFSALSDLELWRRAIEYCKNAMEVVLQRLPLHYKAMYRLAHLYFTAPGDIEDLDKAMSIMMGPFDHVTKVEYGGLFKDRKQSNFFHGVWRIPTPDIDRSGNFAAHMYRSTYLVLDILSSRGDWTRMLQVFHQLRKQPSEDKRGFLGECDRVFLARRAFSLIHPSLCRWLNNQRNRALQTSEVTIETLKQIYRLHSRPITSNPASNEAGRSGMRIHSPLNAPPPPSSTVEDKTPQSFAVLLVEAYKLCPAAWEASGPNLSTDLILKRCADFSSATSSFSLPKTNSSASSSSVQIVD</sequence>
<dbReference type="WBParaSite" id="HDID_0000778601-mRNA-1">
    <property type="protein sequence ID" value="HDID_0000778601-mRNA-1"/>
    <property type="gene ID" value="HDID_0000778601"/>
</dbReference>
<evidence type="ECO:0000313" key="6">
    <source>
        <dbReference type="WBParaSite" id="HDID_0000778601-mRNA-1"/>
    </source>
</evidence>
<dbReference type="Gene3D" id="1.25.40.10">
    <property type="entry name" value="Tetratricopeptide repeat domain"/>
    <property type="match status" value="1"/>
</dbReference>